<reference evidence="4" key="1">
    <citation type="submission" date="2020-06" db="EMBL/GenBank/DDBJ databases">
        <authorList>
            <person name="Li T."/>
            <person name="Hu X."/>
            <person name="Zhang T."/>
            <person name="Song X."/>
            <person name="Zhang H."/>
            <person name="Dai N."/>
            <person name="Sheng W."/>
            <person name="Hou X."/>
            <person name="Wei L."/>
        </authorList>
    </citation>
    <scope>NUCLEOTIDE SEQUENCE</scope>
    <source>
        <strain evidence="4">G02</strain>
        <tissue evidence="4">Leaf</tissue>
    </source>
</reference>
<keyword evidence="1" id="KW-0815">Transposition</keyword>
<protein>
    <recommendedName>
        <fullName evidence="5">MULE transposase domain-containing protein</fullName>
    </recommendedName>
</protein>
<keyword evidence="2" id="KW-0238">DNA-binding</keyword>
<sequence length="190" mass="21597">MRCHISKDQAYRARRKALKKLEGSPEYQYTRLWDYAVEIRRTNPGSTVVLGTEDVGGKNKFSKFYVCFAVIKAGFREGCRKIIGVDGCHLKGPHEGIFLTAVGVDPNNSLFPLSYVINLGIKDESRYVFMSDKQKGLIQAFQEVLPDAAHRFCVRHMHNNFKNAGLSGYRLRMPYGELLKHALEVNLRQG</sequence>
<accession>A0AAW2J0I5</accession>
<dbReference type="PANTHER" id="PTHR31973:SF191">
    <property type="entry name" value="OS05G0489400 PROTEIN"/>
    <property type="match status" value="1"/>
</dbReference>
<dbReference type="GO" id="GO:0003677">
    <property type="term" value="F:DNA binding"/>
    <property type="evidence" value="ECO:0007669"/>
    <property type="project" value="UniProtKB-KW"/>
</dbReference>
<evidence type="ECO:0000256" key="3">
    <source>
        <dbReference type="ARBA" id="ARBA00023172"/>
    </source>
</evidence>
<dbReference type="AlphaFoldDB" id="A0AAW2J0I5"/>
<evidence type="ECO:0000256" key="2">
    <source>
        <dbReference type="ARBA" id="ARBA00023125"/>
    </source>
</evidence>
<name>A0AAW2J0I5_SESRA</name>
<comment type="caution">
    <text evidence="4">The sequence shown here is derived from an EMBL/GenBank/DDBJ whole genome shotgun (WGS) entry which is preliminary data.</text>
</comment>
<evidence type="ECO:0000256" key="1">
    <source>
        <dbReference type="ARBA" id="ARBA00022578"/>
    </source>
</evidence>
<gene>
    <name evidence="4" type="ORF">Sradi_7123100</name>
</gene>
<evidence type="ECO:0008006" key="5">
    <source>
        <dbReference type="Google" id="ProtNLM"/>
    </source>
</evidence>
<dbReference type="EMBL" id="JACGWJ010000866">
    <property type="protein sequence ID" value="KAL0287527.1"/>
    <property type="molecule type" value="Genomic_DNA"/>
</dbReference>
<dbReference type="GO" id="GO:0004803">
    <property type="term" value="F:transposase activity"/>
    <property type="evidence" value="ECO:0007669"/>
    <property type="project" value="InterPro"/>
</dbReference>
<dbReference type="GO" id="GO:0006313">
    <property type="term" value="P:DNA transposition"/>
    <property type="evidence" value="ECO:0007669"/>
    <property type="project" value="InterPro"/>
</dbReference>
<dbReference type="InterPro" id="IPR001207">
    <property type="entry name" value="Transposase_mutator"/>
</dbReference>
<proteinExistence type="predicted"/>
<keyword evidence="3" id="KW-0233">DNA recombination</keyword>
<evidence type="ECO:0000313" key="4">
    <source>
        <dbReference type="EMBL" id="KAL0287527.1"/>
    </source>
</evidence>
<dbReference type="PANTHER" id="PTHR31973">
    <property type="entry name" value="POLYPROTEIN, PUTATIVE-RELATED"/>
    <property type="match status" value="1"/>
</dbReference>
<organism evidence="4">
    <name type="scientific">Sesamum radiatum</name>
    <name type="common">Black benniseed</name>
    <dbReference type="NCBI Taxonomy" id="300843"/>
    <lineage>
        <taxon>Eukaryota</taxon>
        <taxon>Viridiplantae</taxon>
        <taxon>Streptophyta</taxon>
        <taxon>Embryophyta</taxon>
        <taxon>Tracheophyta</taxon>
        <taxon>Spermatophyta</taxon>
        <taxon>Magnoliopsida</taxon>
        <taxon>eudicotyledons</taxon>
        <taxon>Gunneridae</taxon>
        <taxon>Pentapetalae</taxon>
        <taxon>asterids</taxon>
        <taxon>lamiids</taxon>
        <taxon>Lamiales</taxon>
        <taxon>Pedaliaceae</taxon>
        <taxon>Sesamum</taxon>
    </lineage>
</organism>
<dbReference type="PROSITE" id="PS01007">
    <property type="entry name" value="TRANSPOSASE_MUTATOR"/>
    <property type="match status" value="1"/>
</dbReference>
<reference evidence="4" key="2">
    <citation type="journal article" date="2024" name="Plant">
        <title>Genomic evolution and insights into agronomic trait innovations of Sesamum species.</title>
        <authorList>
            <person name="Miao H."/>
            <person name="Wang L."/>
            <person name="Qu L."/>
            <person name="Liu H."/>
            <person name="Sun Y."/>
            <person name="Le M."/>
            <person name="Wang Q."/>
            <person name="Wei S."/>
            <person name="Zheng Y."/>
            <person name="Lin W."/>
            <person name="Duan Y."/>
            <person name="Cao H."/>
            <person name="Xiong S."/>
            <person name="Wang X."/>
            <person name="Wei L."/>
            <person name="Li C."/>
            <person name="Ma Q."/>
            <person name="Ju M."/>
            <person name="Zhao R."/>
            <person name="Li G."/>
            <person name="Mu C."/>
            <person name="Tian Q."/>
            <person name="Mei H."/>
            <person name="Zhang T."/>
            <person name="Gao T."/>
            <person name="Zhang H."/>
        </authorList>
    </citation>
    <scope>NUCLEOTIDE SEQUENCE</scope>
    <source>
        <strain evidence="4">G02</strain>
    </source>
</reference>